<feature type="domain" description="FPG-type" evidence="16">
    <location>
        <begin position="240"/>
        <end position="274"/>
    </location>
</feature>
<reference evidence="18 19" key="2">
    <citation type="submission" date="2014-05" db="EMBL/GenBank/DDBJ databases">
        <title>Draft genome sequence of Halobacillus karajensis HK-03.</title>
        <authorList>
            <person name="Khelaifia S."/>
            <person name="Croce O."/>
            <person name="Lagier J.C."/>
            <person name="Raoult D."/>
        </authorList>
    </citation>
    <scope>NUCLEOTIDE SEQUENCE [LARGE SCALE GENOMIC DNA]</scope>
    <source>
        <strain evidence="18 19">HD-03</strain>
    </source>
</reference>
<dbReference type="PANTHER" id="PTHR22993:SF9">
    <property type="entry name" value="FORMAMIDOPYRIMIDINE-DNA GLYCOSYLASE"/>
    <property type="match status" value="1"/>
</dbReference>
<feature type="active site" description="Proton donor; for beta-elimination activity" evidence="15">
    <location>
        <position position="60"/>
    </location>
</feature>
<evidence type="ECO:0000256" key="11">
    <source>
        <dbReference type="ARBA" id="ARBA00023239"/>
    </source>
</evidence>
<evidence type="ECO:0000256" key="2">
    <source>
        <dbReference type="ARBA" id="ARBA00009409"/>
    </source>
</evidence>
<keyword evidence="19" id="KW-1185">Reference proteome</keyword>
<evidence type="ECO:0000256" key="1">
    <source>
        <dbReference type="ARBA" id="ARBA00001668"/>
    </source>
</evidence>
<dbReference type="InterPro" id="IPR012319">
    <property type="entry name" value="FPG_cat"/>
</dbReference>
<feature type="binding site" evidence="15">
    <location>
        <position position="93"/>
    </location>
    <ligand>
        <name>DNA</name>
        <dbReference type="ChEBI" id="CHEBI:16991"/>
    </ligand>
</feature>
<feature type="binding site" evidence="15">
    <location>
        <position position="112"/>
    </location>
    <ligand>
        <name>DNA</name>
        <dbReference type="ChEBI" id="CHEBI:16991"/>
    </ligand>
</feature>
<evidence type="ECO:0000256" key="12">
    <source>
        <dbReference type="ARBA" id="ARBA00023268"/>
    </source>
</evidence>
<dbReference type="PROSITE" id="PS51068">
    <property type="entry name" value="FPG_CAT"/>
    <property type="match status" value="1"/>
</dbReference>
<keyword evidence="9 15" id="KW-0238">DNA-binding</keyword>
<dbReference type="EMBL" id="CCDI010000003">
    <property type="protein sequence ID" value="CDQ24623.1"/>
    <property type="molecule type" value="Genomic_DNA"/>
</dbReference>
<evidence type="ECO:0000256" key="3">
    <source>
        <dbReference type="ARBA" id="ARBA00011245"/>
    </source>
</evidence>
<dbReference type="HAMAP" id="MF_00103">
    <property type="entry name" value="Fapy_DNA_glycosyl"/>
    <property type="match status" value="1"/>
</dbReference>
<dbReference type="SMART" id="SM01232">
    <property type="entry name" value="H2TH"/>
    <property type="match status" value="1"/>
</dbReference>
<dbReference type="GO" id="GO:0034039">
    <property type="term" value="F:8-oxo-7,8-dihydroguanine DNA N-glycosylase activity"/>
    <property type="evidence" value="ECO:0007669"/>
    <property type="project" value="TreeGrafter"/>
</dbReference>
<dbReference type="InterPro" id="IPR020629">
    <property type="entry name" value="FPG_Glyclase"/>
</dbReference>
<dbReference type="GO" id="GO:0003684">
    <property type="term" value="F:damaged DNA binding"/>
    <property type="evidence" value="ECO:0007669"/>
    <property type="project" value="InterPro"/>
</dbReference>
<keyword evidence="5 15" id="KW-0227">DNA damage</keyword>
<evidence type="ECO:0000256" key="9">
    <source>
        <dbReference type="ARBA" id="ARBA00023125"/>
    </source>
</evidence>
<dbReference type="SMART" id="SM00898">
    <property type="entry name" value="Fapy_DNA_glyco"/>
    <property type="match status" value="1"/>
</dbReference>
<keyword evidence="4 15" id="KW-0479">Metal-binding</keyword>
<comment type="catalytic activity">
    <reaction evidence="1 15">
        <text>Hydrolysis of DNA containing ring-opened 7-methylguanine residues, releasing 2,6-diamino-4-hydroxy-5-(N-methyl)formamidopyrimidine.</text>
        <dbReference type="EC" id="3.2.2.23"/>
    </reaction>
</comment>
<keyword evidence="8 15" id="KW-0862">Zinc</keyword>
<evidence type="ECO:0000256" key="4">
    <source>
        <dbReference type="ARBA" id="ARBA00022723"/>
    </source>
</evidence>
<keyword evidence="6 15" id="KW-0863">Zinc-finger</keyword>
<keyword evidence="10 15" id="KW-0234">DNA repair</keyword>
<evidence type="ECO:0000256" key="10">
    <source>
        <dbReference type="ARBA" id="ARBA00023204"/>
    </source>
</evidence>
<dbReference type="FunFam" id="3.20.190.10:FF:000001">
    <property type="entry name" value="Formamidopyrimidine-DNA glycosylase"/>
    <property type="match status" value="1"/>
</dbReference>
<dbReference type="SUPFAM" id="SSF81624">
    <property type="entry name" value="N-terminal domain of MutM-like DNA repair proteins"/>
    <property type="match status" value="1"/>
</dbReference>
<dbReference type="Pfam" id="PF06827">
    <property type="entry name" value="zf-FPG_IleRS"/>
    <property type="match status" value="1"/>
</dbReference>
<evidence type="ECO:0000256" key="5">
    <source>
        <dbReference type="ARBA" id="ARBA00022763"/>
    </source>
</evidence>
<evidence type="ECO:0000259" key="16">
    <source>
        <dbReference type="PROSITE" id="PS51066"/>
    </source>
</evidence>
<dbReference type="AlphaFoldDB" id="A0A024P775"/>
<dbReference type="Pfam" id="PF06831">
    <property type="entry name" value="H2TH"/>
    <property type="match status" value="1"/>
</dbReference>
<dbReference type="GO" id="GO:0140078">
    <property type="term" value="F:class I DNA-(apurinic or apyrimidinic site) endonuclease activity"/>
    <property type="evidence" value="ECO:0007669"/>
    <property type="project" value="UniProtKB-EC"/>
</dbReference>
<evidence type="ECO:0000256" key="15">
    <source>
        <dbReference type="HAMAP-Rule" id="MF_00103"/>
    </source>
</evidence>
<keyword evidence="12 15" id="KW-0511">Multifunctional enzyme</keyword>
<dbReference type="GO" id="GO:0003690">
    <property type="term" value="F:double-stranded DNA binding"/>
    <property type="evidence" value="ECO:0007669"/>
    <property type="project" value="UniProtKB-ARBA"/>
</dbReference>
<evidence type="ECO:0000256" key="8">
    <source>
        <dbReference type="ARBA" id="ARBA00022833"/>
    </source>
</evidence>
<accession>A0A024P775</accession>
<feature type="active site" description="Proton donor; for delta-elimination activity" evidence="15">
    <location>
        <position position="264"/>
    </location>
</feature>
<keyword evidence="13 15" id="KW-0326">Glycosidase</keyword>
<dbReference type="InterPro" id="IPR015886">
    <property type="entry name" value="H2TH_FPG"/>
</dbReference>
<dbReference type="FunFam" id="1.10.8.50:FF:000003">
    <property type="entry name" value="Formamidopyrimidine-DNA glycosylase"/>
    <property type="match status" value="1"/>
</dbReference>
<keyword evidence="11 15" id="KW-0456">Lyase</keyword>
<evidence type="ECO:0000313" key="18">
    <source>
        <dbReference type="EMBL" id="CDQ24623.1"/>
    </source>
</evidence>
<organism evidence="18 19">
    <name type="scientific">Halobacillus karajensis</name>
    <dbReference type="NCBI Taxonomy" id="195088"/>
    <lineage>
        <taxon>Bacteria</taxon>
        <taxon>Bacillati</taxon>
        <taxon>Bacillota</taxon>
        <taxon>Bacilli</taxon>
        <taxon>Bacillales</taxon>
        <taxon>Bacillaceae</taxon>
        <taxon>Halobacillus</taxon>
    </lineage>
</organism>
<dbReference type="EC" id="4.2.99.18" evidence="15"/>
<dbReference type="EC" id="3.2.2.23" evidence="15"/>
<comment type="function">
    <text evidence="15">Involved in base excision repair of DNA damaged by oxidation or by mutagenic agents. Acts as DNA glycosylase that recognizes and removes damaged bases. Has a preference for oxidized purines, such as 7,8-dihydro-8-oxoguanine (8-oxoG). Has AP (apurinic/apyrimidinic) lyase activity and introduces nicks in the DNA strand. Cleaves the DNA backbone by beta-delta elimination to generate a single-strand break at the site of the removed base with both 3'- and 5'-phosphates.</text>
</comment>
<dbReference type="PROSITE" id="PS51066">
    <property type="entry name" value="ZF_FPG_2"/>
    <property type="match status" value="1"/>
</dbReference>
<comment type="catalytic activity">
    <reaction evidence="14 15">
        <text>2'-deoxyribonucleotide-(2'-deoxyribose 5'-phosphate)-2'-deoxyribonucleotide-DNA = a 3'-end 2'-deoxyribonucleotide-(2,3-dehydro-2,3-deoxyribose 5'-phosphate)-DNA + a 5'-end 5'-phospho-2'-deoxyribonucleoside-DNA + H(+)</text>
        <dbReference type="Rhea" id="RHEA:66592"/>
        <dbReference type="Rhea" id="RHEA-COMP:13180"/>
        <dbReference type="Rhea" id="RHEA-COMP:16897"/>
        <dbReference type="Rhea" id="RHEA-COMP:17067"/>
        <dbReference type="ChEBI" id="CHEBI:15378"/>
        <dbReference type="ChEBI" id="CHEBI:136412"/>
        <dbReference type="ChEBI" id="CHEBI:157695"/>
        <dbReference type="ChEBI" id="CHEBI:167181"/>
        <dbReference type="EC" id="4.2.99.18"/>
    </reaction>
</comment>
<dbReference type="GO" id="GO:0008270">
    <property type="term" value="F:zinc ion binding"/>
    <property type="evidence" value="ECO:0007669"/>
    <property type="project" value="UniProtKB-UniRule"/>
</dbReference>
<dbReference type="Gene3D" id="1.10.8.50">
    <property type="match status" value="1"/>
</dbReference>
<proteinExistence type="inferred from homology"/>
<dbReference type="SUPFAM" id="SSF46946">
    <property type="entry name" value="S13-like H2TH domain"/>
    <property type="match status" value="1"/>
</dbReference>
<sequence length="279" mass="31868">MPELPEVETVRNTLKHLALGKKIDRVSVFWGNIIKQPQDPKEFEQLLIGQTIKDINRKGKFLIFQMDDLSLVSHLRMEGKFGVYDEAVEKTKHTHVIFHFTDGTELRYNDVRKFGTMHVFQKGKELENKPLRQLGPDPFEKAFTVDYFYNKLKKTSRNMKAVLLDQSIVAGLGNIYVDEALFRARIHPERIAHSLTREEAEKVHDASISVILEAIEQGGTTIRSYLNSQGEMGMFQQKLRVYGKQDSSCVNCGAPVIKLKVSGRGTHICPECQPLHTTR</sequence>
<feature type="domain" description="Formamidopyrimidine-DNA glycosylase catalytic" evidence="17">
    <location>
        <begin position="2"/>
        <end position="115"/>
    </location>
</feature>
<evidence type="ECO:0000256" key="7">
    <source>
        <dbReference type="ARBA" id="ARBA00022801"/>
    </source>
</evidence>
<dbReference type="NCBIfam" id="TIGR00577">
    <property type="entry name" value="fpg"/>
    <property type="match status" value="1"/>
</dbReference>
<feature type="active site" description="Schiff-base intermediate with DNA" evidence="15">
    <location>
        <position position="2"/>
    </location>
</feature>
<evidence type="ECO:0000256" key="6">
    <source>
        <dbReference type="ARBA" id="ARBA00022771"/>
    </source>
</evidence>
<dbReference type="InterPro" id="IPR015887">
    <property type="entry name" value="DNA_glyclase_Znf_dom_DNA_BS"/>
</dbReference>
<evidence type="ECO:0000259" key="17">
    <source>
        <dbReference type="PROSITE" id="PS51068"/>
    </source>
</evidence>
<comment type="subunit">
    <text evidence="3 15">Monomer.</text>
</comment>
<dbReference type="Proteomes" id="UP000028868">
    <property type="component" value="Unassembled WGS sequence"/>
</dbReference>
<dbReference type="NCBIfam" id="NF002211">
    <property type="entry name" value="PRK01103.1"/>
    <property type="match status" value="1"/>
</dbReference>
<name>A0A024P775_9BACI</name>
<comment type="caution">
    <text evidence="15">Lacks conserved residue(s) required for the propagation of feature annotation.</text>
</comment>
<dbReference type="Pfam" id="PF01149">
    <property type="entry name" value="Fapy_DNA_glyco"/>
    <property type="match status" value="1"/>
</dbReference>
<comment type="caution">
    <text evidence="18">The sequence shown here is derived from an EMBL/GenBank/DDBJ whole genome shotgun (WGS) entry which is preliminary data.</text>
</comment>
<evidence type="ECO:0000256" key="14">
    <source>
        <dbReference type="ARBA" id="ARBA00044632"/>
    </source>
</evidence>
<dbReference type="CDD" id="cd08966">
    <property type="entry name" value="EcFpg-like_N"/>
    <property type="match status" value="1"/>
</dbReference>
<comment type="cofactor">
    <cofactor evidence="15">
        <name>Zn(2+)</name>
        <dbReference type="ChEBI" id="CHEBI:29105"/>
    </cofactor>
    <text evidence="15">Binds 1 zinc ion per subunit.</text>
</comment>
<dbReference type="GO" id="GO:0006284">
    <property type="term" value="P:base-excision repair"/>
    <property type="evidence" value="ECO:0007669"/>
    <property type="project" value="InterPro"/>
</dbReference>
<comment type="similarity">
    <text evidence="2 15">Belongs to the FPG family.</text>
</comment>
<dbReference type="InterPro" id="IPR000214">
    <property type="entry name" value="Znf_DNA_glyclase/AP_lyase"/>
</dbReference>
<evidence type="ECO:0000256" key="13">
    <source>
        <dbReference type="ARBA" id="ARBA00023295"/>
    </source>
</evidence>
<dbReference type="PANTHER" id="PTHR22993">
    <property type="entry name" value="FORMAMIDOPYRIMIDINE-DNA GLYCOSYLASE"/>
    <property type="match status" value="1"/>
</dbReference>
<dbReference type="InterPro" id="IPR035937">
    <property type="entry name" value="FPG_N"/>
</dbReference>
<dbReference type="InterPro" id="IPR010663">
    <property type="entry name" value="Znf_FPG/IleRS"/>
</dbReference>
<dbReference type="Gene3D" id="3.20.190.10">
    <property type="entry name" value="MutM-like, N-terminal"/>
    <property type="match status" value="1"/>
</dbReference>
<reference evidence="19" key="1">
    <citation type="submission" date="2014-03" db="EMBL/GenBank/DDBJ databases">
        <authorList>
            <person name="Urmite Genomes U."/>
        </authorList>
    </citation>
    <scope>NUCLEOTIDE SEQUENCE [LARGE SCALE GENOMIC DNA]</scope>
    <source>
        <strain evidence="19">HD-03</strain>
    </source>
</reference>
<dbReference type="InterPro" id="IPR010979">
    <property type="entry name" value="Ribosomal_uS13-like_H2TH"/>
</dbReference>
<dbReference type="RefSeq" id="WP_035509592.1">
    <property type="nucleotide sequence ID" value="NZ_CCDH010000001.1"/>
</dbReference>
<dbReference type="SUPFAM" id="SSF57716">
    <property type="entry name" value="Glucocorticoid receptor-like (DNA-binding domain)"/>
    <property type="match status" value="1"/>
</dbReference>
<gene>
    <name evidence="15 18" type="primary">mutM</name>
    <name evidence="15" type="synonym">fpg</name>
    <name evidence="18" type="ORF">BN983_02917</name>
</gene>
<dbReference type="PROSITE" id="PS01242">
    <property type="entry name" value="ZF_FPG_1"/>
    <property type="match status" value="1"/>
</dbReference>
<feature type="active site" description="Proton donor" evidence="15">
    <location>
        <position position="3"/>
    </location>
</feature>
<evidence type="ECO:0000313" key="19">
    <source>
        <dbReference type="Proteomes" id="UP000028868"/>
    </source>
</evidence>
<keyword evidence="7 15" id="KW-0378">Hydrolase</keyword>
<protein>
    <recommendedName>
        <fullName evidence="15">Formamidopyrimidine-DNA glycosylase</fullName>
        <shortName evidence="15">Fapy-DNA glycosylase</shortName>
        <ecNumber evidence="15">3.2.2.23</ecNumber>
    </recommendedName>
    <alternativeName>
        <fullName evidence="15">DNA-(apurinic or apyrimidinic site) lyase MutM</fullName>
        <shortName evidence="15">AP lyase MutM</shortName>
        <ecNumber evidence="15">4.2.99.18</ecNumber>
    </alternativeName>
</protein>